<dbReference type="EMBL" id="JAANYQ010000006">
    <property type="protein sequence ID" value="KAF4123619.1"/>
    <property type="molecule type" value="Genomic_DNA"/>
</dbReference>
<accession>A0A9P5D6L0</accession>
<sequence length="346" mass="38161">MMSYRFDMPTTAKPAPAPIPRRARPIINERSKSKGPVPFDPEDLSRRLIVVLSEREERSRKKAHDREVRARLAASVSTEIDSGYTVGAGASGSDHVAPALLGATKAFPPDTAPTDDHRLPYRHMPEVAASQFSRTTTVDPRNKNSNSNSNSSKSKSSEGKSLVHELSMRAMRFTNSNTAQKDDTSRTAAHDARHCCPAISGKTDDSHPRRLEKLAQRHTLSPRFLSKSRDSDDVTAAEAKRFSDSGANYRRRDSCDLPEMALLSPDSQTSFAGQQHPMVDWTQSDEGALPASGGVDAQPRYSAVAAEKHESKWAIMSRFGQKNKSPPKSPVSLRATRSAFFTRFKR</sequence>
<dbReference type="AlphaFoldDB" id="A0A9P5D6L0"/>
<feature type="region of interest" description="Disordered" evidence="1">
    <location>
        <begin position="1"/>
        <end position="41"/>
    </location>
</feature>
<feature type="compositionally biased region" description="Basic and acidic residues" evidence="1">
    <location>
        <begin position="155"/>
        <end position="167"/>
    </location>
</feature>
<dbReference type="Proteomes" id="UP000749293">
    <property type="component" value="Unassembled WGS sequence"/>
</dbReference>
<dbReference type="GeneID" id="55972545"/>
<feature type="compositionally biased region" description="Polar residues" evidence="1">
    <location>
        <begin position="130"/>
        <end position="139"/>
    </location>
</feature>
<evidence type="ECO:0000313" key="2">
    <source>
        <dbReference type="EMBL" id="KAF4123619.1"/>
    </source>
</evidence>
<name>A0A9P5D6L0_9HYPO</name>
<dbReference type="OrthoDB" id="5204927at2759"/>
<feature type="compositionally biased region" description="Basic and acidic residues" evidence="1">
    <location>
        <begin position="227"/>
        <end position="243"/>
    </location>
</feature>
<keyword evidence="3" id="KW-1185">Reference proteome</keyword>
<feature type="compositionally biased region" description="Low complexity" evidence="1">
    <location>
        <begin position="143"/>
        <end position="154"/>
    </location>
</feature>
<organism evidence="2 3">
    <name type="scientific">Geosmithia morbida</name>
    <dbReference type="NCBI Taxonomy" id="1094350"/>
    <lineage>
        <taxon>Eukaryota</taxon>
        <taxon>Fungi</taxon>
        <taxon>Dikarya</taxon>
        <taxon>Ascomycota</taxon>
        <taxon>Pezizomycotina</taxon>
        <taxon>Sordariomycetes</taxon>
        <taxon>Hypocreomycetidae</taxon>
        <taxon>Hypocreales</taxon>
        <taxon>Bionectriaceae</taxon>
        <taxon>Geosmithia</taxon>
    </lineage>
</organism>
<evidence type="ECO:0000313" key="3">
    <source>
        <dbReference type="Proteomes" id="UP000749293"/>
    </source>
</evidence>
<dbReference type="RefSeq" id="XP_035322271.1">
    <property type="nucleotide sequence ID" value="XM_035468290.1"/>
</dbReference>
<evidence type="ECO:0000256" key="1">
    <source>
        <dbReference type="SAM" id="MobiDB-lite"/>
    </source>
</evidence>
<gene>
    <name evidence="2" type="ORF">GMORB2_6320</name>
</gene>
<proteinExistence type="predicted"/>
<feature type="region of interest" description="Disordered" evidence="1">
    <location>
        <begin position="127"/>
        <end position="209"/>
    </location>
</feature>
<feature type="region of interest" description="Disordered" evidence="1">
    <location>
        <begin position="225"/>
        <end position="250"/>
    </location>
</feature>
<feature type="compositionally biased region" description="Basic and acidic residues" evidence="1">
    <location>
        <begin position="180"/>
        <end position="194"/>
    </location>
</feature>
<protein>
    <submittedName>
        <fullName evidence="2">Uncharacterized protein</fullName>
    </submittedName>
</protein>
<reference evidence="2" key="1">
    <citation type="submission" date="2020-03" db="EMBL/GenBank/DDBJ databases">
        <title>Site-based positive gene gene selection in Geosmithia morbida across the United States reveals a broad range of putative effectors and factors for local host and environmental adapation.</title>
        <authorList>
            <person name="Onufrak A."/>
            <person name="Murdoch R.W."/>
            <person name="Gazis R."/>
            <person name="Huff M."/>
            <person name="Staton M."/>
            <person name="Klingeman W."/>
            <person name="Hadziabdic D."/>
        </authorList>
    </citation>
    <scope>NUCLEOTIDE SEQUENCE</scope>
    <source>
        <strain evidence="2">1262</strain>
    </source>
</reference>
<comment type="caution">
    <text evidence="2">The sequence shown here is derived from an EMBL/GenBank/DDBJ whole genome shotgun (WGS) entry which is preliminary data.</text>
</comment>